<dbReference type="EMBL" id="PYBW01000014">
    <property type="protein sequence ID" value="PYC87456.1"/>
    <property type="molecule type" value="Genomic_DNA"/>
</dbReference>
<evidence type="ECO:0000256" key="1">
    <source>
        <dbReference type="ARBA" id="ARBA00022801"/>
    </source>
</evidence>
<sequence>MRRPVRVPPARPPGPCWPVRVWPPSGWPVSGSPCCGTAGTVPVRAADRGHRRGRRPRWAPAATGGAAALVLGVLLLIPSSPPPVGLGIAAATPAASGDGPGHQAGTTGPGPATGATTPDPAAAAPVPPPQRLLIPRIGVDAPVSAGGLNADGTVEVPPLDRPAQVDWYRGGPAPGQVGPAVLLGHLDTHKGPAVFSRLPELAPGDRIEIRRTDGSSVGYQVRELRRAPKNAFPTQLVYGDTPDPELRLITCGGSLAADGHYTDNIIVLADLVR</sequence>
<keyword evidence="3" id="KW-0812">Transmembrane</keyword>
<proteinExistence type="predicted"/>
<keyword evidence="5" id="KW-1185">Reference proteome</keyword>
<keyword evidence="1" id="KW-0378">Hydrolase</keyword>
<feature type="region of interest" description="Disordered" evidence="2">
    <location>
        <begin position="94"/>
        <end position="132"/>
    </location>
</feature>
<reference evidence="4 5" key="1">
    <citation type="submission" date="2018-03" db="EMBL/GenBank/DDBJ databases">
        <title>Bioinformatic expansion and discovery of thiopeptide antibiotics.</title>
        <authorList>
            <person name="Schwalen C.J."/>
            <person name="Hudson G.A."/>
            <person name="Mitchell D.A."/>
        </authorList>
    </citation>
    <scope>NUCLEOTIDE SEQUENCE [LARGE SCALE GENOMIC DNA]</scope>
    <source>
        <strain evidence="4 5">ATCC 21389</strain>
    </source>
</reference>
<dbReference type="Pfam" id="PF04203">
    <property type="entry name" value="Sortase"/>
    <property type="match status" value="1"/>
</dbReference>
<feature type="transmembrane region" description="Helical" evidence="3">
    <location>
        <begin position="58"/>
        <end position="77"/>
    </location>
</feature>
<evidence type="ECO:0000256" key="2">
    <source>
        <dbReference type="SAM" id="MobiDB-lite"/>
    </source>
</evidence>
<dbReference type="SUPFAM" id="SSF63817">
    <property type="entry name" value="Sortase"/>
    <property type="match status" value="1"/>
</dbReference>
<keyword evidence="3" id="KW-0472">Membrane</keyword>
<dbReference type="Proteomes" id="UP000248039">
    <property type="component" value="Unassembled WGS sequence"/>
</dbReference>
<gene>
    <name evidence="4" type="ORF">C7C46_04595</name>
</gene>
<organism evidence="4 5">
    <name type="scientific">Streptomyces tateyamensis</name>
    <dbReference type="NCBI Taxonomy" id="565073"/>
    <lineage>
        <taxon>Bacteria</taxon>
        <taxon>Bacillati</taxon>
        <taxon>Actinomycetota</taxon>
        <taxon>Actinomycetes</taxon>
        <taxon>Kitasatosporales</taxon>
        <taxon>Streptomycetaceae</taxon>
        <taxon>Streptomyces</taxon>
    </lineage>
</organism>
<accession>A0A2V4P1T3</accession>
<dbReference type="CDD" id="cd05829">
    <property type="entry name" value="Sortase_F"/>
    <property type="match status" value="1"/>
</dbReference>
<dbReference type="NCBIfam" id="NF033748">
    <property type="entry name" value="class_F_sortase"/>
    <property type="match status" value="1"/>
</dbReference>
<dbReference type="AlphaFoldDB" id="A0A2V4P1T3"/>
<comment type="caution">
    <text evidence="4">The sequence shown here is derived from an EMBL/GenBank/DDBJ whole genome shotgun (WGS) entry which is preliminary data.</text>
</comment>
<dbReference type="InterPro" id="IPR023365">
    <property type="entry name" value="Sortase_dom-sf"/>
</dbReference>
<evidence type="ECO:0000313" key="4">
    <source>
        <dbReference type="EMBL" id="PYC87456.1"/>
    </source>
</evidence>
<protein>
    <submittedName>
        <fullName evidence="4">Class F sortase</fullName>
    </submittedName>
</protein>
<evidence type="ECO:0000313" key="5">
    <source>
        <dbReference type="Proteomes" id="UP000248039"/>
    </source>
</evidence>
<evidence type="ECO:0000256" key="3">
    <source>
        <dbReference type="SAM" id="Phobius"/>
    </source>
</evidence>
<keyword evidence="3" id="KW-1133">Transmembrane helix</keyword>
<feature type="compositionally biased region" description="Low complexity" evidence="2">
    <location>
        <begin position="101"/>
        <end position="124"/>
    </location>
</feature>
<dbReference type="InterPro" id="IPR005754">
    <property type="entry name" value="Sortase"/>
</dbReference>
<dbReference type="InterPro" id="IPR042001">
    <property type="entry name" value="Sortase_F"/>
</dbReference>
<dbReference type="GO" id="GO:0016787">
    <property type="term" value="F:hydrolase activity"/>
    <property type="evidence" value="ECO:0007669"/>
    <property type="project" value="UniProtKB-KW"/>
</dbReference>
<dbReference type="Gene3D" id="2.40.260.10">
    <property type="entry name" value="Sortase"/>
    <property type="match status" value="1"/>
</dbReference>
<dbReference type="OrthoDB" id="525039at2"/>
<name>A0A2V4P1T3_9ACTN</name>